<dbReference type="RefSeq" id="WP_128389410.1">
    <property type="nucleotide sequence ID" value="NZ_SBII01000004.1"/>
</dbReference>
<feature type="domain" description="Phage head morphogenesis" evidence="1">
    <location>
        <begin position="121"/>
        <end position="187"/>
    </location>
</feature>
<dbReference type="AlphaFoldDB" id="A0A444HBR2"/>
<accession>A0A444HBR2</accession>
<dbReference type="Proteomes" id="UP000287527">
    <property type="component" value="Unassembled WGS sequence"/>
</dbReference>
<protein>
    <recommendedName>
        <fullName evidence="1">Phage head morphogenesis domain-containing protein</fullName>
    </recommendedName>
</protein>
<proteinExistence type="predicted"/>
<organism evidence="2 3">
    <name type="scientific">Flavobacterium cerinum</name>
    <dbReference type="NCBI Taxonomy" id="2502784"/>
    <lineage>
        <taxon>Bacteria</taxon>
        <taxon>Pseudomonadati</taxon>
        <taxon>Bacteroidota</taxon>
        <taxon>Flavobacteriia</taxon>
        <taxon>Flavobacteriales</taxon>
        <taxon>Flavobacteriaceae</taxon>
        <taxon>Flavobacterium</taxon>
    </lineage>
</organism>
<dbReference type="EMBL" id="SBII01000004">
    <property type="protein sequence ID" value="RWX00928.1"/>
    <property type="molecule type" value="Genomic_DNA"/>
</dbReference>
<reference evidence="2 3" key="1">
    <citation type="submission" date="2019-01" db="EMBL/GenBank/DDBJ databases">
        <title>Flavobacterium sp. nov.,isolated from freshwater.</title>
        <authorList>
            <person name="Zhang R."/>
            <person name="Du Z.-J."/>
        </authorList>
    </citation>
    <scope>NUCLEOTIDE SEQUENCE [LARGE SCALE GENOMIC DNA]</scope>
    <source>
        <strain evidence="2 3">1E403</strain>
    </source>
</reference>
<sequence>MAANSTFKKALNSAEKAFKRLHADGKYNPKEVTQIKEYKQLIDETANIFNGALSDNDIPAPMLDKLKNDVFIFSGLKTNAQLLEASKLLLTDEGKVKSFAIFSKDTANLKKDYNQNYLEAEYEFAITSSQMAGKWASVSKDYNLQYRTAGDDRVRESHAALDGITLPADDAFWLSYYPPNGWRCRCNSIEVRKGKYTESNSDKAIEAGEKATSQIGADGKNKLAIFRFNPGAKQVVFPPEHPYHKVKGAEVVKKAIKANEKPYQVDDKAQQRLKELGFSIVGNDQAFFNKNFKGFNIEQLNEDMINATKGVNLEITNKFIMFQSDKVVINFSNPSKGFTITRNLELDKKRKTIEHSLFTLDNKMQGKGISKELFKVWYNQYQNAGIEKVKVHANIDVGGYAWAKYGFAASDSYYVDRVAKKADYMAEEGMISKTEHEHFTGVYKSFFKDNKEKEGFPMYDIARTGYGKKLLLGTDWYGEVDLKNNLQKDMFESYLFGK</sequence>
<dbReference type="OrthoDB" id="9813502at2"/>
<dbReference type="Pfam" id="PF04233">
    <property type="entry name" value="Phage_Mu_F"/>
    <property type="match status" value="1"/>
</dbReference>
<gene>
    <name evidence="2" type="ORF">EPI11_07860</name>
</gene>
<keyword evidence="3" id="KW-1185">Reference proteome</keyword>
<evidence type="ECO:0000259" key="1">
    <source>
        <dbReference type="Pfam" id="PF04233"/>
    </source>
</evidence>
<evidence type="ECO:0000313" key="3">
    <source>
        <dbReference type="Proteomes" id="UP000287527"/>
    </source>
</evidence>
<comment type="caution">
    <text evidence="2">The sequence shown here is derived from an EMBL/GenBank/DDBJ whole genome shotgun (WGS) entry which is preliminary data.</text>
</comment>
<name>A0A444HBR2_9FLAO</name>
<evidence type="ECO:0000313" key="2">
    <source>
        <dbReference type="EMBL" id="RWX00928.1"/>
    </source>
</evidence>
<dbReference type="InterPro" id="IPR006528">
    <property type="entry name" value="Phage_head_morphogenesis_dom"/>
</dbReference>